<dbReference type="InterPro" id="IPR024623">
    <property type="entry name" value="YtxH"/>
</dbReference>
<reference evidence="3 4" key="1">
    <citation type="journal article" date="2016" name="Nat. Commun.">
        <title>Thousands of microbial genomes shed light on interconnected biogeochemical processes in an aquifer system.</title>
        <authorList>
            <person name="Anantharaman K."/>
            <person name="Brown C.T."/>
            <person name="Hug L.A."/>
            <person name="Sharon I."/>
            <person name="Castelle C.J."/>
            <person name="Probst A.J."/>
            <person name="Thomas B.C."/>
            <person name="Singh A."/>
            <person name="Wilkins M.J."/>
            <person name="Karaoz U."/>
            <person name="Brodie E.L."/>
            <person name="Williams K.H."/>
            <person name="Hubbard S.S."/>
            <person name="Banfield J.F."/>
        </authorList>
    </citation>
    <scope>NUCLEOTIDE SEQUENCE [LARGE SCALE GENOMIC DNA]</scope>
</reference>
<keyword evidence="2" id="KW-1133">Transmembrane helix</keyword>
<dbReference type="InterPro" id="IPR052928">
    <property type="entry name" value="Desiccation-related_membrane"/>
</dbReference>
<organism evidence="3 4">
    <name type="scientific">candidate division WWE3 bacterium RIFCSPLOWO2_01_FULL_41_18</name>
    <dbReference type="NCBI Taxonomy" id="1802625"/>
    <lineage>
        <taxon>Bacteria</taxon>
        <taxon>Katanobacteria</taxon>
    </lineage>
</organism>
<evidence type="ECO:0000313" key="4">
    <source>
        <dbReference type="Proteomes" id="UP000176504"/>
    </source>
</evidence>
<evidence type="ECO:0008006" key="5">
    <source>
        <dbReference type="Google" id="ProtNLM"/>
    </source>
</evidence>
<feature type="compositionally biased region" description="Basic and acidic residues" evidence="1">
    <location>
        <begin position="101"/>
        <end position="127"/>
    </location>
</feature>
<name>A0A1F4VD46_UNCKA</name>
<dbReference type="Pfam" id="PF12732">
    <property type="entry name" value="YtxH"/>
    <property type="match status" value="1"/>
</dbReference>
<evidence type="ECO:0000256" key="1">
    <source>
        <dbReference type="SAM" id="MobiDB-lite"/>
    </source>
</evidence>
<evidence type="ECO:0000256" key="2">
    <source>
        <dbReference type="SAM" id="Phobius"/>
    </source>
</evidence>
<dbReference type="SUPFAM" id="SSF58113">
    <property type="entry name" value="Apolipoprotein A-I"/>
    <property type="match status" value="1"/>
</dbReference>
<sequence>MCEKREAEGFLFGVAVGAIIGGVLGLLFAPDEGKKTRTRLKALYDDKKEAMGDLARDISEKVSEAREKAEPKLSEIKEKIEPILRKVEEVSEPVREQVEDYVSDLKDEISGEPSEKQDGDDEGERKQRFFKGIRSHN</sequence>
<dbReference type="Gene3D" id="1.20.120.20">
    <property type="entry name" value="Apolipoprotein"/>
    <property type="match status" value="1"/>
</dbReference>
<feature type="region of interest" description="Disordered" evidence="1">
    <location>
        <begin position="101"/>
        <end position="137"/>
    </location>
</feature>
<dbReference type="PANTHER" id="PTHR35792:SF1">
    <property type="entry name" value="SLL0268 PROTEIN"/>
    <property type="match status" value="1"/>
</dbReference>
<keyword evidence="2" id="KW-0472">Membrane</keyword>
<dbReference type="EMBL" id="MEVI01000003">
    <property type="protein sequence ID" value="OGC55196.1"/>
    <property type="molecule type" value="Genomic_DNA"/>
</dbReference>
<dbReference type="Proteomes" id="UP000176504">
    <property type="component" value="Unassembled WGS sequence"/>
</dbReference>
<evidence type="ECO:0000313" key="3">
    <source>
        <dbReference type="EMBL" id="OGC55196.1"/>
    </source>
</evidence>
<accession>A0A1F4VD46</accession>
<comment type="caution">
    <text evidence="3">The sequence shown here is derived from an EMBL/GenBank/DDBJ whole genome shotgun (WGS) entry which is preliminary data.</text>
</comment>
<dbReference type="PANTHER" id="PTHR35792">
    <property type="entry name" value="GENERAL STRESS PROTEIN"/>
    <property type="match status" value="1"/>
</dbReference>
<gene>
    <name evidence="3" type="ORF">A3A78_04450</name>
</gene>
<keyword evidence="2" id="KW-0812">Transmembrane</keyword>
<dbReference type="AlphaFoldDB" id="A0A1F4VD46"/>
<protein>
    <recommendedName>
        <fullName evidence="5">Gas vesicle protein</fullName>
    </recommendedName>
</protein>
<feature type="compositionally biased region" description="Basic residues" evidence="1">
    <location>
        <begin position="128"/>
        <end position="137"/>
    </location>
</feature>
<proteinExistence type="predicted"/>
<feature type="transmembrane region" description="Helical" evidence="2">
    <location>
        <begin position="12"/>
        <end position="29"/>
    </location>
</feature>